<keyword evidence="1" id="KW-0472">Membrane</keyword>
<keyword evidence="3" id="KW-1185">Reference proteome</keyword>
<dbReference type="RefSeq" id="WP_068453336.1">
    <property type="nucleotide sequence ID" value="NZ_CP147847.1"/>
</dbReference>
<feature type="transmembrane region" description="Helical" evidence="1">
    <location>
        <begin position="7"/>
        <end position="26"/>
    </location>
</feature>
<keyword evidence="1" id="KW-1133">Transmembrane helix</keyword>
<keyword evidence="1" id="KW-0812">Transmembrane</keyword>
<feature type="transmembrane region" description="Helical" evidence="1">
    <location>
        <begin position="72"/>
        <end position="94"/>
    </location>
</feature>
<sequence>MKNLSWYISLGISFLGFMVINYYFTLDPTEKVGNLNPAFFLIVLLVPFLCVSLFITWSVGVSFFETATKGKLASAILIIVVIFILAGGTEYQYVTSQIEVFGGTWNDSKSIIYGRSPFNSYTNDWYFNESVFLIIHTIAFSLGSLFRSKVTD</sequence>
<accession>A0ABU9LLP5</accession>
<organism evidence="2 3">
    <name type="scientific">Kurthia gibsonii</name>
    <dbReference type="NCBI Taxonomy" id="33946"/>
    <lineage>
        <taxon>Bacteria</taxon>
        <taxon>Bacillati</taxon>
        <taxon>Bacillota</taxon>
        <taxon>Bacilli</taxon>
        <taxon>Bacillales</taxon>
        <taxon>Caryophanaceae</taxon>
        <taxon>Kurthia</taxon>
    </lineage>
</organism>
<feature type="transmembrane region" description="Helical" evidence="1">
    <location>
        <begin position="38"/>
        <end position="60"/>
    </location>
</feature>
<gene>
    <name evidence="2" type="ORF">AAF454_05720</name>
</gene>
<proteinExistence type="predicted"/>
<evidence type="ECO:0000313" key="3">
    <source>
        <dbReference type="Proteomes" id="UP001398420"/>
    </source>
</evidence>
<dbReference type="Proteomes" id="UP001398420">
    <property type="component" value="Unassembled WGS sequence"/>
</dbReference>
<evidence type="ECO:0000256" key="1">
    <source>
        <dbReference type="SAM" id="Phobius"/>
    </source>
</evidence>
<name>A0ABU9LLP5_9BACL</name>
<reference evidence="2 3" key="1">
    <citation type="submission" date="2024-04" db="EMBL/GenBank/DDBJ databases">
        <authorList>
            <person name="Wu Y.S."/>
            <person name="Zhang L."/>
        </authorList>
    </citation>
    <scope>NUCLEOTIDE SEQUENCE [LARGE SCALE GENOMIC DNA]</scope>
    <source>
        <strain evidence="2 3">KG-01</strain>
    </source>
</reference>
<protein>
    <submittedName>
        <fullName evidence="2">Uncharacterized protein</fullName>
    </submittedName>
</protein>
<dbReference type="EMBL" id="JBCEWA010000004">
    <property type="protein sequence ID" value="MEL5987909.1"/>
    <property type="molecule type" value="Genomic_DNA"/>
</dbReference>
<evidence type="ECO:0000313" key="2">
    <source>
        <dbReference type="EMBL" id="MEL5987909.1"/>
    </source>
</evidence>
<comment type="caution">
    <text evidence="2">The sequence shown here is derived from an EMBL/GenBank/DDBJ whole genome shotgun (WGS) entry which is preliminary data.</text>
</comment>
<feature type="transmembrane region" description="Helical" evidence="1">
    <location>
        <begin position="125"/>
        <end position="146"/>
    </location>
</feature>